<protein>
    <submittedName>
        <fullName evidence="3">Uncharacterized protein</fullName>
    </submittedName>
</protein>
<evidence type="ECO:0000256" key="2">
    <source>
        <dbReference type="SAM" id="MobiDB-lite"/>
    </source>
</evidence>
<organism evidence="3 4">
    <name type="scientific">Symbiobacterium thermophilum (strain DSM 24528 / JCM 14929 / IAM 14863 / T)</name>
    <dbReference type="NCBI Taxonomy" id="292459"/>
    <lineage>
        <taxon>Bacteria</taxon>
        <taxon>Bacillati</taxon>
        <taxon>Bacillota</taxon>
        <taxon>Clostridia</taxon>
        <taxon>Eubacteriales</taxon>
        <taxon>Symbiobacteriaceae</taxon>
        <taxon>Symbiobacterium</taxon>
    </lineage>
</organism>
<reference evidence="3 4" key="1">
    <citation type="journal article" date="2004" name="Nucleic Acids Res.">
        <title>Genome sequence of Symbiobacterium thermophilum, an uncultivable bacterium that depends on microbial commensalism.</title>
        <authorList>
            <person name="Ueda K."/>
            <person name="Yamashita A."/>
            <person name="Ishikawa J."/>
            <person name="Shimada M."/>
            <person name="Watsuji T."/>
            <person name="Morimura K."/>
            <person name="Ikeda H."/>
            <person name="Hattori M."/>
            <person name="Beppu T."/>
        </authorList>
    </citation>
    <scope>NUCLEOTIDE SEQUENCE [LARGE SCALE GENOMIC DNA]</scope>
    <source>
        <strain evidence="4">T / IAM 14863</strain>
    </source>
</reference>
<name>Q67RV5_SYMTH</name>
<proteinExistence type="predicted"/>
<evidence type="ECO:0000313" key="3">
    <source>
        <dbReference type="EMBL" id="BAD39588.1"/>
    </source>
</evidence>
<dbReference type="HOGENOM" id="CLU_1757899_0_0_9"/>
<dbReference type="EMBL" id="AP006840">
    <property type="protein sequence ID" value="BAD39588.1"/>
    <property type="molecule type" value="Genomic_DNA"/>
</dbReference>
<feature type="coiled-coil region" evidence="1">
    <location>
        <begin position="72"/>
        <end position="99"/>
    </location>
</feature>
<dbReference type="AlphaFoldDB" id="Q67RV5"/>
<sequence length="148" mass="16435">MQGNHFLAFLVITSRRVRLQGQPSMGGVPVLQRALGLLRFRAPEPAVREPDHHALMKAALARVETAHQMLREARTLEELDVARSALQQAQAEVQHVIRTAKRERGVALRPIAETEQVYRALRERLKGRGSPSDAQEQPGRPDSPAAGE</sequence>
<keyword evidence="1" id="KW-0175">Coiled coil</keyword>
<dbReference type="Proteomes" id="UP000000417">
    <property type="component" value="Chromosome"/>
</dbReference>
<dbReference type="KEGG" id="sth:STH603"/>
<evidence type="ECO:0000313" key="4">
    <source>
        <dbReference type="Proteomes" id="UP000000417"/>
    </source>
</evidence>
<evidence type="ECO:0000256" key="1">
    <source>
        <dbReference type="SAM" id="Coils"/>
    </source>
</evidence>
<feature type="region of interest" description="Disordered" evidence="2">
    <location>
        <begin position="122"/>
        <end position="148"/>
    </location>
</feature>
<gene>
    <name evidence="3" type="ordered locus">STH603</name>
</gene>
<dbReference type="STRING" id="292459.STH603"/>
<accession>Q67RV5</accession>
<keyword evidence="4" id="KW-1185">Reference proteome</keyword>